<organism evidence="1 2">
    <name type="scientific">Paracoccus kondratievae</name>
    <dbReference type="NCBI Taxonomy" id="135740"/>
    <lineage>
        <taxon>Bacteria</taxon>
        <taxon>Pseudomonadati</taxon>
        <taxon>Pseudomonadota</taxon>
        <taxon>Alphaproteobacteria</taxon>
        <taxon>Rhodobacterales</taxon>
        <taxon>Paracoccaceae</taxon>
        <taxon>Paracoccus</taxon>
    </lineage>
</organism>
<dbReference type="EMBL" id="BSFH01000024">
    <property type="protein sequence ID" value="GLK63939.1"/>
    <property type="molecule type" value="Genomic_DNA"/>
</dbReference>
<gene>
    <name evidence="1" type="ORF">GCM10017635_14100</name>
</gene>
<reference evidence="1" key="2">
    <citation type="submission" date="2023-01" db="EMBL/GenBank/DDBJ databases">
        <authorList>
            <person name="Sun Q."/>
            <person name="Evtushenko L."/>
        </authorList>
    </citation>
    <scope>NUCLEOTIDE SEQUENCE</scope>
    <source>
        <strain evidence="1">VKM B-2222</strain>
    </source>
</reference>
<dbReference type="AlphaFoldDB" id="A0AAD3NY41"/>
<dbReference type="Proteomes" id="UP001143349">
    <property type="component" value="Unassembled WGS sequence"/>
</dbReference>
<proteinExistence type="predicted"/>
<name>A0AAD3NY41_9RHOB</name>
<dbReference type="RefSeq" id="WP_271179502.1">
    <property type="nucleotide sequence ID" value="NZ_BSFH01000024.1"/>
</dbReference>
<sequence length="262" mass="30014">MSLPGTARMKSVDEIPIDKLGLLHYLSNYEKYIGPIRTQPLKFLELGVARGDSLKYWESWLPNAEITGLDIAQCRAHFESGRVRCYVGEQQDKALLDRVAAERAPKGFDVIIDDAAHVGQLARICFWHLFENHLKPGGFYFIEDWGTGYWPQYPDGKHYSPKPVALSPHERLLDRLHKSRAVQTIYPLRKLTGWIRWNLVRRRFGGHDRGMVGFVKELIDECGAEDMTHPDFGTGTPRRSRFDWMRISLGHVVIRKADDGAA</sequence>
<accession>A0AAD3NY41</accession>
<dbReference type="InterPro" id="IPR029063">
    <property type="entry name" value="SAM-dependent_MTases_sf"/>
</dbReference>
<reference evidence="1" key="1">
    <citation type="journal article" date="2014" name="Int. J. Syst. Evol. Microbiol.">
        <title>Complete genome sequence of Corynebacterium casei LMG S-19264T (=DSM 44701T), isolated from a smear-ripened cheese.</title>
        <authorList>
            <consortium name="US DOE Joint Genome Institute (JGI-PGF)"/>
            <person name="Walter F."/>
            <person name="Albersmeier A."/>
            <person name="Kalinowski J."/>
            <person name="Ruckert C."/>
        </authorList>
    </citation>
    <scope>NUCLEOTIDE SEQUENCE</scope>
    <source>
        <strain evidence="1">VKM B-2222</strain>
    </source>
</reference>
<evidence type="ECO:0008006" key="3">
    <source>
        <dbReference type="Google" id="ProtNLM"/>
    </source>
</evidence>
<protein>
    <recommendedName>
        <fullName evidence="3">Class I SAM-dependent methyltransferase</fullName>
    </recommendedName>
</protein>
<dbReference type="SUPFAM" id="SSF53335">
    <property type="entry name" value="S-adenosyl-L-methionine-dependent methyltransferases"/>
    <property type="match status" value="1"/>
</dbReference>
<dbReference type="Gene3D" id="3.40.50.150">
    <property type="entry name" value="Vaccinia Virus protein VP39"/>
    <property type="match status" value="1"/>
</dbReference>
<comment type="caution">
    <text evidence="1">The sequence shown here is derived from an EMBL/GenBank/DDBJ whole genome shotgun (WGS) entry which is preliminary data.</text>
</comment>
<evidence type="ECO:0000313" key="2">
    <source>
        <dbReference type="Proteomes" id="UP001143349"/>
    </source>
</evidence>
<keyword evidence="2" id="KW-1185">Reference proteome</keyword>
<evidence type="ECO:0000313" key="1">
    <source>
        <dbReference type="EMBL" id="GLK63939.1"/>
    </source>
</evidence>